<evidence type="ECO:0000256" key="6">
    <source>
        <dbReference type="ARBA" id="ARBA00023136"/>
    </source>
</evidence>
<keyword evidence="5 8" id="KW-1133">Transmembrane helix</keyword>
<feature type="transmembrane region" description="Helical" evidence="8">
    <location>
        <begin position="74"/>
        <end position="94"/>
    </location>
</feature>
<dbReference type="PANTHER" id="PTHR10332">
    <property type="entry name" value="EQUILIBRATIVE NUCLEOSIDE TRANSPORTER"/>
    <property type="match status" value="1"/>
</dbReference>
<feature type="transmembrane region" description="Helical" evidence="8">
    <location>
        <begin position="187"/>
        <end position="212"/>
    </location>
</feature>
<comment type="similarity">
    <text evidence="2">Belongs to the SLC29A/ENT transporter (TC 2.A.57) family.</text>
</comment>
<dbReference type="InterPro" id="IPR002259">
    <property type="entry name" value="Eqnu_transpt"/>
</dbReference>
<feature type="compositionally biased region" description="Pro residues" evidence="7">
    <location>
        <begin position="257"/>
        <end position="266"/>
    </location>
</feature>
<name>A0AAN8R7N3_9TELE</name>
<keyword evidence="4 8" id="KW-0812">Transmembrane</keyword>
<dbReference type="GO" id="GO:0005794">
    <property type="term" value="C:Golgi apparatus"/>
    <property type="evidence" value="ECO:0007669"/>
    <property type="project" value="TreeGrafter"/>
</dbReference>
<evidence type="ECO:0000256" key="4">
    <source>
        <dbReference type="ARBA" id="ARBA00022692"/>
    </source>
</evidence>
<gene>
    <name evidence="9" type="ORF">J4Q44_G00015030</name>
</gene>
<feature type="compositionally biased region" description="Acidic residues" evidence="7">
    <location>
        <begin position="28"/>
        <end position="38"/>
    </location>
</feature>
<dbReference type="AlphaFoldDB" id="A0AAN8R7N3"/>
<organism evidence="9 10">
    <name type="scientific">Coregonus suidteri</name>
    <dbReference type="NCBI Taxonomy" id="861788"/>
    <lineage>
        <taxon>Eukaryota</taxon>
        <taxon>Metazoa</taxon>
        <taxon>Chordata</taxon>
        <taxon>Craniata</taxon>
        <taxon>Vertebrata</taxon>
        <taxon>Euteleostomi</taxon>
        <taxon>Actinopterygii</taxon>
        <taxon>Neopterygii</taxon>
        <taxon>Teleostei</taxon>
        <taxon>Protacanthopterygii</taxon>
        <taxon>Salmoniformes</taxon>
        <taxon>Salmonidae</taxon>
        <taxon>Coregoninae</taxon>
        <taxon>Coregonus</taxon>
    </lineage>
</organism>
<dbReference type="EMBL" id="JAGTTL010000001">
    <property type="protein sequence ID" value="KAK6329525.1"/>
    <property type="molecule type" value="Genomic_DNA"/>
</dbReference>
<dbReference type="Proteomes" id="UP001356427">
    <property type="component" value="Unassembled WGS sequence"/>
</dbReference>
<feature type="transmembrane region" description="Helical" evidence="8">
    <location>
        <begin position="155"/>
        <end position="175"/>
    </location>
</feature>
<reference evidence="9 10" key="1">
    <citation type="submission" date="2021-04" db="EMBL/GenBank/DDBJ databases">
        <authorList>
            <person name="De Guttry C."/>
            <person name="Zahm M."/>
            <person name="Klopp C."/>
            <person name="Cabau C."/>
            <person name="Louis A."/>
            <person name="Berthelot C."/>
            <person name="Parey E."/>
            <person name="Roest Crollius H."/>
            <person name="Montfort J."/>
            <person name="Robinson-Rechavi M."/>
            <person name="Bucao C."/>
            <person name="Bouchez O."/>
            <person name="Gislard M."/>
            <person name="Lluch J."/>
            <person name="Milhes M."/>
            <person name="Lampietro C."/>
            <person name="Lopez Roques C."/>
            <person name="Donnadieu C."/>
            <person name="Braasch I."/>
            <person name="Desvignes T."/>
            <person name="Postlethwait J."/>
            <person name="Bobe J."/>
            <person name="Wedekind C."/>
            <person name="Guiguen Y."/>
        </authorList>
    </citation>
    <scope>NUCLEOTIDE SEQUENCE [LARGE SCALE GENOMIC DNA]</scope>
    <source>
        <strain evidence="9">Cs_M1</strain>
        <tissue evidence="9">Blood</tissue>
    </source>
</reference>
<sequence>MADGTESLQASVNSTYWAAPPIHSSPMSDEETEGLGPDEIDRAPLLPKQHHAGPPGATGRPLASRHCPGDSYCMVYMVFFLLGIGSLLPWNFFITAKHYWTYKLSNNTDPTGHGEEPRSDLSDYFESYLAIASTVPSVLCLVLNYLLVNSRLSPAVRILSSLIVILAVFIVTTVMVKVDSSGCRDQFFFGTLASVALVSGASNLFSGSVFGISGHFPMRISQALISGTTCWQQSTAVRRPYRSPVVRRTARREPQRAPSPPCPSLL</sequence>
<feature type="region of interest" description="Disordered" evidence="7">
    <location>
        <begin position="19"/>
        <end position="62"/>
    </location>
</feature>
<evidence type="ECO:0000256" key="1">
    <source>
        <dbReference type="ARBA" id="ARBA00004141"/>
    </source>
</evidence>
<evidence type="ECO:0000256" key="3">
    <source>
        <dbReference type="ARBA" id="ARBA00022448"/>
    </source>
</evidence>
<proteinExistence type="inferred from homology"/>
<evidence type="ECO:0000313" key="10">
    <source>
        <dbReference type="Proteomes" id="UP001356427"/>
    </source>
</evidence>
<protein>
    <recommendedName>
        <fullName evidence="11">Equilibrative nucleoside transporter 3</fullName>
    </recommendedName>
</protein>
<evidence type="ECO:0000256" key="8">
    <source>
        <dbReference type="SAM" id="Phobius"/>
    </source>
</evidence>
<keyword evidence="6 8" id="KW-0472">Membrane</keyword>
<accession>A0AAN8R7N3</accession>
<feature type="region of interest" description="Disordered" evidence="7">
    <location>
        <begin position="242"/>
        <end position="266"/>
    </location>
</feature>
<comment type="caution">
    <text evidence="9">The sequence shown here is derived from an EMBL/GenBank/DDBJ whole genome shotgun (WGS) entry which is preliminary data.</text>
</comment>
<dbReference type="GO" id="GO:0005337">
    <property type="term" value="F:nucleoside transmembrane transporter activity"/>
    <property type="evidence" value="ECO:0007669"/>
    <property type="project" value="InterPro"/>
</dbReference>
<feature type="transmembrane region" description="Helical" evidence="8">
    <location>
        <begin position="128"/>
        <end position="148"/>
    </location>
</feature>
<evidence type="ECO:0008006" key="11">
    <source>
        <dbReference type="Google" id="ProtNLM"/>
    </source>
</evidence>
<dbReference type="GO" id="GO:0005886">
    <property type="term" value="C:plasma membrane"/>
    <property type="evidence" value="ECO:0007669"/>
    <property type="project" value="TreeGrafter"/>
</dbReference>
<evidence type="ECO:0000256" key="2">
    <source>
        <dbReference type="ARBA" id="ARBA00007965"/>
    </source>
</evidence>
<dbReference type="PANTHER" id="PTHR10332:SF17">
    <property type="entry name" value="EQUILIBRATIVE NUCLEOSIDE TRANSPORTER 3"/>
    <property type="match status" value="1"/>
</dbReference>
<evidence type="ECO:0000256" key="5">
    <source>
        <dbReference type="ARBA" id="ARBA00022989"/>
    </source>
</evidence>
<comment type="subcellular location">
    <subcellularLocation>
        <location evidence="1">Membrane</location>
        <topology evidence="1">Multi-pass membrane protein</topology>
    </subcellularLocation>
</comment>
<evidence type="ECO:0000256" key="7">
    <source>
        <dbReference type="SAM" id="MobiDB-lite"/>
    </source>
</evidence>
<keyword evidence="3" id="KW-0813">Transport</keyword>
<keyword evidence="10" id="KW-1185">Reference proteome</keyword>
<evidence type="ECO:0000313" key="9">
    <source>
        <dbReference type="EMBL" id="KAK6329525.1"/>
    </source>
</evidence>